<evidence type="ECO:0000259" key="9">
    <source>
        <dbReference type="SMART" id="SM00388"/>
    </source>
</evidence>
<evidence type="ECO:0000256" key="1">
    <source>
        <dbReference type="ARBA" id="ARBA00000085"/>
    </source>
</evidence>
<name>A0ABM7VLN5_9BACT</name>
<dbReference type="InterPro" id="IPR003661">
    <property type="entry name" value="HisK_dim/P_dom"/>
</dbReference>
<feature type="transmembrane region" description="Helical" evidence="7">
    <location>
        <begin position="23"/>
        <end position="42"/>
    </location>
</feature>
<organism evidence="10 11">
    <name type="scientific">Persicobacter psychrovividus</name>
    <dbReference type="NCBI Taxonomy" id="387638"/>
    <lineage>
        <taxon>Bacteria</taxon>
        <taxon>Pseudomonadati</taxon>
        <taxon>Bacteroidota</taxon>
        <taxon>Cytophagia</taxon>
        <taxon>Cytophagales</taxon>
        <taxon>Persicobacteraceae</taxon>
        <taxon>Persicobacter</taxon>
    </lineage>
</organism>
<feature type="transmembrane region" description="Helical" evidence="7">
    <location>
        <begin position="125"/>
        <end position="143"/>
    </location>
</feature>
<feature type="domain" description="Histidine kinase/HSP90-like ATPase" evidence="8">
    <location>
        <begin position="427"/>
        <end position="535"/>
    </location>
</feature>
<dbReference type="SMART" id="SM00387">
    <property type="entry name" value="HATPase_c"/>
    <property type="match status" value="1"/>
</dbReference>
<evidence type="ECO:0000256" key="2">
    <source>
        <dbReference type="ARBA" id="ARBA00012438"/>
    </source>
</evidence>
<dbReference type="EC" id="2.7.13.3" evidence="2"/>
<dbReference type="PANTHER" id="PTHR43711">
    <property type="entry name" value="TWO-COMPONENT HISTIDINE KINASE"/>
    <property type="match status" value="1"/>
</dbReference>
<feature type="transmembrane region" description="Helical" evidence="7">
    <location>
        <begin position="48"/>
        <end position="66"/>
    </location>
</feature>
<keyword evidence="7" id="KW-1133">Transmembrane helix</keyword>
<keyword evidence="5" id="KW-0418">Kinase</keyword>
<dbReference type="Pfam" id="PF00512">
    <property type="entry name" value="HisKA"/>
    <property type="match status" value="1"/>
</dbReference>
<dbReference type="SUPFAM" id="SSF55874">
    <property type="entry name" value="ATPase domain of HSP90 chaperone/DNA topoisomerase II/histidine kinase"/>
    <property type="match status" value="1"/>
</dbReference>
<dbReference type="Pfam" id="PF02518">
    <property type="entry name" value="HATPase_c"/>
    <property type="match status" value="1"/>
</dbReference>
<accession>A0ABM7VLN5</accession>
<comment type="catalytic activity">
    <reaction evidence="1">
        <text>ATP + protein L-histidine = ADP + protein N-phospho-L-histidine.</text>
        <dbReference type="EC" id="2.7.13.3"/>
    </reaction>
</comment>
<keyword evidence="3" id="KW-0597">Phosphoprotein</keyword>
<evidence type="ECO:0000256" key="5">
    <source>
        <dbReference type="ARBA" id="ARBA00022777"/>
    </source>
</evidence>
<dbReference type="InterPro" id="IPR004358">
    <property type="entry name" value="Sig_transdc_His_kin-like_C"/>
</dbReference>
<reference evidence="10 11" key="1">
    <citation type="submission" date="2021-12" db="EMBL/GenBank/DDBJ databases">
        <title>Genome sequencing of bacteria with rrn-lacking chromosome and rrn-plasmid.</title>
        <authorList>
            <person name="Anda M."/>
            <person name="Iwasaki W."/>
        </authorList>
    </citation>
    <scope>NUCLEOTIDE SEQUENCE [LARGE SCALE GENOMIC DNA]</scope>
    <source>
        <strain evidence="10 11">NBRC 101262</strain>
        <plasmid evidence="10 11">pPP4</plasmid>
    </source>
</reference>
<dbReference type="InterPro" id="IPR003594">
    <property type="entry name" value="HATPase_dom"/>
</dbReference>
<dbReference type="Gene3D" id="3.30.565.10">
    <property type="entry name" value="Histidine kinase-like ATPase, C-terminal domain"/>
    <property type="match status" value="1"/>
</dbReference>
<gene>
    <name evidence="10" type="ORF">PEPS_41830</name>
</gene>
<dbReference type="PRINTS" id="PR00344">
    <property type="entry name" value="BCTRLSENSOR"/>
</dbReference>
<protein>
    <recommendedName>
        <fullName evidence="2">histidine kinase</fullName>
        <ecNumber evidence="2">2.7.13.3</ecNumber>
    </recommendedName>
</protein>
<dbReference type="SMART" id="SM00388">
    <property type="entry name" value="HisKA"/>
    <property type="match status" value="1"/>
</dbReference>
<keyword evidence="11" id="KW-1185">Reference proteome</keyword>
<dbReference type="EMBL" id="AP025296">
    <property type="protein sequence ID" value="BDD01903.1"/>
    <property type="molecule type" value="Genomic_DNA"/>
</dbReference>
<keyword evidence="6" id="KW-0902">Two-component regulatory system</keyword>
<dbReference type="CDD" id="cd00082">
    <property type="entry name" value="HisKA"/>
    <property type="match status" value="1"/>
</dbReference>
<dbReference type="Proteomes" id="UP001354989">
    <property type="component" value="Plasmid pPP4"/>
</dbReference>
<feature type="domain" description="Signal transduction histidine kinase dimerisation/phosphoacceptor" evidence="9">
    <location>
        <begin position="311"/>
        <end position="383"/>
    </location>
</feature>
<evidence type="ECO:0000256" key="4">
    <source>
        <dbReference type="ARBA" id="ARBA00022679"/>
    </source>
</evidence>
<keyword evidence="10" id="KW-0614">Plasmid</keyword>
<dbReference type="CDD" id="cd00075">
    <property type="entry name" value="HATPase"/>
    <property type="match status" value="1"/>
</dbReference>
<dbReference type="InterPro" id="IPR036097">
    <property type="entry name" value="HisK_dim/P_sf"/>
</dbReference>
<dbReference type="PANTHER" id="PTHR43711:SF26">
    <property type="entry name" value="SENSOR HISTIDINE KINASE RCSC"/>
    <property type="match status" value="1"/>
</dbReference>
<dbReference type="InterPro" id="IPR050736">
    <property type="entry name" value="Sensor_HK_Regulatory"/>
</dbReference>
<evidence type="ECO:0000259" key="8">
    <source>
        <dbReference type="SMART" id="SM00387"/>
    </source>
</evidence>
<sequence>MKLWIKIKKILGLGADVELKHRILHLAATGMICSGLSGIILIGQKLPIVYKIALPNMIFLCALTLLLDLRYKKYEQALMVFFINEFTIVLADYLALGGITGAAPVLLILCHIFNYNILDRKHYTKYFIISNIIVFLAIVYNFINPEISATLPLDLAVRSVPFISVNLMASVCMLLFKKQEHEQKEKISAINKSQQQLIKAIEKDFFLVKYNERFKINYKSDSIKTILNMLPKEEQEAILYELPARNKENHSFEKRIFINQQQVYLRINQHKNYNTLDGEFYQIIVQDITHQKAHEKQLTTALNKELELNKSKSEFISMVSHQFRTPLTTIHSANQIIEQYISVLKESEQGPILEKKFGQIYESIESITGMMERLLDYGKMEADELYPFFKPTSLVELIEKQIERYQALNPDREFQIKIKGEARPVKVDPYFIEHILMNLISNAIKYSEAKIELSLSFLDQEFLIKVKDHGMGIAQEEINKLFEPFYRSKQSENIKGTGIGLSFVKKFVELHQGTIEVQSTLNQGASFIIYIPYESQYIDASIEKE</sequence>
<dbReference type="InterPro" id="IPR036890">
    <property type="entry name" value="HATPase_C_sf"/>
</dbReference>
<evidence type="ECO:0000313" key="11">
    <source>
        <dbReference type="Proteomes" id="UP001354989"/>
    </source>
</evidence>
<keyword evidence="7" id="KW-0812">Transmembrane</keyword>
<geneLocation type="plasmid" evidence="10 11">
    <name>pPP4</name>
</geneLocation>
<evidence type="ECO:0000256" key="3">
    <source>
        <dbReference type="ARBA" id="ARBA00022553"/>
    </source>
</evidence>
<keyword evidence="7" id="KW-0472">Membrane</keyword>
<dbReference type="Gene3D" id="1.10.287.130">
    <property type="match status" value="1"/>
</dbReference>
<dbReference type="RefSeq" id="WP_338399102.1">
    <property type="nucleotide sequence ID" value="NZ_AP025296.1"/>
</dbReference>
<dbReference type="SUPFAM" id="SSF47384">
    <property type="entry name" value="Homodimeric domain of signal transducing histidine kinase"/>
    <property type="match status" value="1"/>
</dbReference>
<evidence type="ECO:0000256" key="7">
    <source>
        <dbReference type="SAM" id="Phobius"/>
    </source>
</evidence>
<evidence type="ECO:0000313" key="10">
    <source>
        <dbReference type="EMBL" id="BDD01903.1"/>
    </source>
</evidence>
<feature type="transmembrane region" description="Helical" evidence="7">
    <location>
        <begin position="102"/>
        <end position="118"/>
    </location>
</feature>
<keyword evidence="4" id="KW-0808">Transferase</keyword>
<proteinExistence type="predicted"/>
<evidence type="ECO:0000256" key="6">
    <source>
        <dbReference type="ARBA" id="ARBA00023012"/>
    </source>
</evidence>